<dbReference type="Pfam" id="PF16961">
    <property type="entry name" value="OmpA_like"/>
    <property type="match status" value="1"/>
</dbReference>
<dbReference type="SUPFAM" id="SSF56925">
    <property type="entry name" value="OMPA-like"/>
    <property type="match status" value="1"/>
</dbReference>
<dbReference type="Proteomes" id="UP000252733">
    <property type="component" value="Unassembled WGS sequence"/>
</dbReference>
<evidence type="ECO:0000256" key="1">
    <source>
        <dbReference type="SAM" id="SignalP"/>
    </source>
</evidence>
<evidence type="ECO:0000313" key="2">
    <source>
        <dbReference type="EMBL" id="RCW36688.1"/>
    </source>
</evidence>
<dbReference type="RefSeq" id="WP_114436894.1">
    <property type="nucleotide sequence ID" value="NZ_QPIZ01000008.1"/>
</dbReference>
<organism evidence="2 3">
    <name type="scientific">Marinilabilia salmonicolor</name>
    <dbReference type="NCBI Taxonomy" id="989"/>
    <lineage>
        <taxon>Bacteria</taxon>
        <taxon>Pseudomonadati</taxon>
        <taxon>Bacteroidota</taxon>
        <taxon>Bacteroidia</taxon>
        <taxon>Marinilabiliales</taxon>
        <taxon>Marinilabiliaceae</taxon>
        <taxon>Marinilabilia</taxon>
    </lineage>
</organism>
<name>A0A368V6E7_9BACT</name>
<keyword evidence="1" id="KW-0732">Signal</keyword>
<dbReference type="Gene3D" id="2.40.160.20">
    <property type="match status" value="1"/>
</dbReference>
<gene>
    <name evidence="2" type="ORF">DFO77_108130</name>
</gene>
<feature type="signal peptide" evidence="1">
    <location>
        <begin position="1"/>
        <end position="23"/>
    </location>
</feature>
<sequence length="279" mass="30220">MRKIKMSWTLMVTMFLLAGGVMAQSFGPQAGDKSMALRFGRAVSFGDVQYAEVNSAVNESEYWNFDGVAPSLSAPSSSGFSTQNSMTNMIGVEAKYFITSQIAARFSGAGAVMSSPAADAVMVTGEASVDGEPAYPGTYVPGWEMMESRTTKQFYVDLGADYYFASNYSRVNPYGGVQVNATYGQMEIADGFRGVDDNGEVIPTHDTRRGEAYGLGGSVVGGIDYYLSEGMFLGIEIKAFNYMYNAKRVYHQSGMEAQDAATHNTAIFSQPVIKLGFRF</sequence>
<dbReference type="EMBL" id="QPIZ01000008">
    <property type="protein sequence ID" value="RCW36688.1"/>
    <property type="molecule type" value="Genomic_DNA"/>
</dbReference>
<dbReference type="InterPro" id="IPR011250">
    <property type="entry name" value="OMP/PagP_B-barrel"/>
</dbReference>
<feature type="chain" id="PRO_5016645532" evidence="1">
    <location>
        <begin position="24"/>
        <end position="279"/>
    </location>
</feature>
<comment type="caution">
    <text evidence="2">The sequence shown here is derived from an EMBL/GenBank/DDBJ whole genome shotgun (WGS) entry which is preliminary data.</text>
</comment>
<proteinExistence type="predicted"/>
<reference evidence="2 3" key="1">
    <citation type="submission" date="2018-07" db="EMBL/GenBank/DDBJ databases">
        <title>Freshwater and sediment microbial communities from various areas in North America, analyzing microbe dynamics in response to fracking.</title>
        <authorList>
            <person name="Lamendella R."/>
        </authorList>
    </citation>
    <scope>NUCLEOTIDE SEQUENCE [LARGE SCALE GENOMIC DNA]</scope>
    <source>
        <strain evidence="2 3">160A</strain>
    </source>
</reference>
<protein>
    <submittedName>
        <fullName evidence="2">Putative OmpA-OmpF-like porin</fullName>
    </submittedName>
</protein>
<dbReference type="AlphaFoldDB" id="A0A368V6E7"/>
<evidence type="ECO:0000313" key="3">
    <source>
        <dbReference type="Proteomes" id="UP000252733"/>
    </source>
</evidence>
<dbReference type="InterPro" id="IPR031585">
    <property type="entry name" value="OmpA_OmpF-like"/>
</dbReference>
<accession>A0A368V6E7</accession>
<keyword evidence="3" id="KW-1185">Reference proteome</keyword>